<organism evidence="2 3">
    <name type="scientific">Gloeophyllum trabeum (strain ATCC 11539 / FP-39264 / Madison 617)</name>
    <name type="common">Brown rot fungus</name>
    <dbReference type="NCBI Taxonomy" id="670483"/>
    <lineage>
        <taxon>Eukaryota</taxon>
        <taxon>Fungi</taxon>
        <taxon>Dikarya</taxon>
        <taxon>Basidiomycota</taxon>
        <taxon>Agaricomycotina</taxon>
        <taxon>Agaricomycetes</taxon>
        <taxon>Gloeophyllales</taxon>
        <taxon>Gloeophyllaceae</taxon>
        <taxon>Gloeophyllum</taxon>
    </lineage>
</organism>
<protein>
    <submittedName>
        <fullName evidence="2">Uncharacterized protein</fullName>
    </submittedName>
</protein>
<feature type="non-terminal residue" evidence="2">
    <location>
        <position position="133"/>
    </location>
</feature>
<keyword evidence="3" id="KW-1185">Reference proteome</keyword>
<dbReference type="KEGG" id="gtr:GLOTRDRAFT_108932"/>
<dbReference type="AlphaFoldDB" id="S7S3H6"/>
<feature type="region of interest" description="Disordered" evidence="1">
    <location>
        <begin position="22"/>
        <end position="65"/>
    </location>
</feature>
<evidence type="ECO:0000256" key="1">
    <source>
        <dbReference type="SAM" id="MobiDB-lite"/>
    </source>
</evidence>
<sequence>MCSIPKSAARPWHLICSAAKAPFSASSPASRPKSRTAQSSSSTGFGEPSPIRVPPFPPKPSSSPSPCRWTLSCFFHDGRSPFLGDSRHCHGSRAHPESLRWKRQMTNCFRTRRSHPALSGWKAPSSMDYRLEQ</sequence>
<reference evidence="2 3" key="1">
    <citation type="journal article" date="2012" name="Science">
        <title>The Paleozoic origin of enzymatic lignin decomposition reconstructed from 31 fungal genomes.</title>
        <authorList>
            <person name="Floudas D."/>
            <person name="Binder M."/>
            <person name="Riley R."/>
            <person name="Barry K."/>
            <person name="Blanchette R.A."/>
            <person name="Henrissat B."/>
            <person name="Martinez A.T."/>
            <person name="Otillar R."/>
            <person name="Spatafora J.W."/>
            <person name="Yadav J.S."/>
            <person name="Aerts A."/>
            <person name="Benoit I."/>
            <person name="Boyd A."/>
            <person name="Carlson A."/>
            <person name="Copeland A."/>
            <person name="Coutinho P.M."/>
            <person name="de Vries R.P."/>
            <person name="Ferreira P."/>
            <person name="Findley K."/>
            <person name="Foster B."/>
            <person name="Gaskell J."/>
            <person name="Glotzer D."/>
            <person name="Gorecki P."/>
            <person name="Heitman J."/>
            <person name="Hesse C."/>
            <person name="Hori C."/>
            <person name="Igarashi K."/>
            <person name="Jurgens J.A."/>
            <person name="Kallen N."/>
            <person name="Kersten P."/>
            <person name="Kohler A."/>
            <person name="Kuees U."/>
            <person name="Kumar T.K.A."/>
            <person name="Kuo A."/>
            <person name="LaButti K."/>
            <person name="Larrondo L.F."/>
            <person name="Lindquist E."/>
            <person name="Ling A."/>
            <person name="Lombard V."/>
            <person name="Lucas S."/>
            <person name="Lundell T."/>
            <person name="Martin R."/>
            <person name="McLaughlin D.J."/>
            <person name="Morgenstern I."/>
            <person name="Morin E."/>
            <person name="Murat C."/>
            <person name="Nagy L.G."/>
            <person name="Nolan M."/>
            <person name="Ohm R.A."/>
            <person name="Patyshakuliyeva A."/>
            <person name="Rokas A."/>
            <person name="Ruiz-Duenas F.J."/>
            <person name="Sabat G."/>
            <person name="Salamov A."/>
            <person name="Samejima M."/>
            <person name="Schmutz J."/>
            <person name="Slot J.C."/>
            <person name="St John F."/>
            <person name="Stenlid J."/>
            <person name="Sun H."/>
            <person name="Sun S."/>
            <person name="Syed K."/>
            <person name="Tsang A."/>
            <person name="Wiebenga A."/>
            <person name="Young D."/>
            <person name="Pisabarro A."/>
            <person name="Eastwood D.C."/>
            <person name="Martin F."/>
            <person name="Cullen D."/>
            <person name="Grigoriev I.V."/>
            <person name="Hibbett D.S."/>
        </authorList>
    </citation>
    <scope>NUCLEOTIDE SEQUENCE [LARGE SCALE GENOMIC DNA]</scope>
    <source>
        <strain evidence="2 3">ATCC 11539</strain>
    </source>
</reference>
<name>S7S3H6_GLOTA</name>
<feature type="compositionally biased region" description="Low complexity" evidence="1">
    <location>
        <begin position="22"/>
        <end position="37"/>
    </location>
</feature>
<dbReference type="GeneID" id="19298960"/>
<evidence type="ECO:0000313" key="3">
    <source>
        <dbReference type="Proteomes" id="UP000030669"/>
    </source>
</evidence>
<accession>S7S3H6</accession>
<dbReference type="RefSeq" id="XP_007860809.1">
    <property type="nucleotide sequence ID" value="XM_007862618.1"/>
</dbReference>
<dbReference type="EMBL" id="KB469296">
    <property type="protein sequence ID" value="EPQ60389.1"/>
    <property type="molecule type" value="Genomic_DNA"/>
</dbReference>
<evidence type="ECO:0000313" key="2">
    <source>
        <dbReference type="EMBL" id="EPQ60389.1"/>
    </source>
</evidence>
<dbReference type="Proteomes" id="UP000030669">
    <property type="component" value="Unassembled WGS sequence"/>
</dbReference>
<dbReference type="HOGENOM" id="CLU_1911635_0_0_1"/>
<feature type="compositionally biased region" description="Pro residues" evidence="1">
    <location>
        <begin position="51"/>
        <end position="63"/>
    </location>
</feature>
<gene>
    <name evidence="2" type="ORF">GLOTRDRAFT_108932</name>
</gene>
<proteinExistence type="predicted"/>